<proteinExistence type="predicted"/>
<evidence type="ECO:0000313" key="2">
    <source>
        <dbReference type="EMBL" id="AIY89948.1"/>
    </source>
</evidence>
<evidence type="ECO:0000256" key="1">
    <source>
        <dbReference type="SAM" id="Coils"/>
    </source>
</evidence>
<dbReference type="Proteomes" id="UP000030624">
    <property type="component" value="Chromosome"/>
</dbReference>
<keyword evidence="1" id="KW-0175">Coiled coil</keyword>
<dbReference type="AlphaFoldDB" id="A0A0A7GDN7"/>
<dbReference type="EMBL" id="CP009552">
    <property type="protein sequence ID" value="AIY89948.1"/>
    <property type="molecule type" value="Genomic_DNA"/>
</dbReference>
<feature type="coiled-coil region" evidence="1">
    <location>
        <begin position="94"/>
        <end position="128"/>
    </location>
</feature>
<dbReference type="STRING" id="565033.GACE_0901"/>
<dbReference type="RefSeq" id="WP_048091527.1">
    <property type="nucleotide sequence ID" value="NZ_CP009552.1"/>
</dbReference>
<sequence>MIIVFLPIPLTKPRKWMNIKVRYLEHRWFDDFGEFYTYLLKNAVIEEIVDEEELVWRITRDLIREEISPVDALAIREFISSVYGIAEEYIDLILEKVRHELILYESELKKMDEEFEEEELDIETIREIMFEVQRMYLEMNMDRGTVVKEISLTYGLSEEKASEVVGWVESYIFS</sequence>
<dbReference type="HOGENOM" id="CLU_1536599_0_0_2"/>
<accession>A0A0A7GDN7</accession>
<reference evidence="2 3" key="1">
    <citation type="journal article" date="2015" name="Appl. Environ. Microbiol.">
        <title>The Geoglobus acetivorans genome: Fe(III) reduction, acetate utilization, autotrophic growth, and degradation of aromatic compounds in a hyperthermophilic archaeon.</title>
        <authorList>
            <person name="Mardanov A.V."/>
            <person name="Slododkina G.B."/>
            <person name="Slobodkin A.I."/>
            <person name="Beletsky A.V."/>
            <person name="Gavrilov S.N."/>
            <person name="Kublanov I.V."/>
            <person name="Bonch-Osmolovskaya E.A."/>
            <person name="Skryabin K.G."/>
            <person name="Ravin N.V."/>
        </authorList>
    </citation>
    <scope>NUCLEOTIDE SEQUENCE [LARGE SCALE GENOMIC DNA]</scope>
    <source>
        <strain evidence="2 3">SBH6</strain>
    </source>
</reference>
<dbReference type="eggNOG" id="arCOG06736">
    <property type="taxonomic scope" value="Archaea"/>
</dbReference>
<organism evidence="2 3">
    <name type="scientific">Geoglobus acetivorans</name>
    <dbReference type="NCBI Taxonomy" id="565033"/>
    <lineage>
        <taxon>Archaea</taxon>
        <taxon>Methanobacteriati</taxon>
        <taxon>Methanobacteriota</taxon>
        <taxon>Archaeoglobi</taxon>
        <taxon>Archaeoglobales</taxon>
        <taxon>Archaeoglobaceae</taxon>
        <taxon>Geoglobus</taxon>
    </lineage>
</organism>
<dbReference type="GeneID" id="24797492"/>
<protein>
    <submittedName>
        <fullName evidence="2">Uncharacterized protein</fullName>
    </submittedName>
</protein>
<evidence type="ECO:0000313" key="3">
    <source>
        <dbReference type="Proteomes" id="UP000030624"/>
    </source>
</evidence>
<dbReference type="KEGG" id="gac:GACE_0901"/>
<name>A0A0A7GDN7_GEOAI</name>
<gene>
    <name evidence="2" type="ORF">GACE_0901</name>
</gene>